<dbReference type="InterPro" id="IPR001638">
    <property type="entry name" value="Solute-binding_3/MltF_N"/>
</dbReference>
<dbReference type="PANTHER" id="PTHR35936">
    <property type="entry name" value="MEMBRANE-BOUND LYTIC MUREIN TRANSGLYCOSYLASE F"/>
    <property type="match status" value="1"/>
</dbReference>
<sequence>MKFTGRGGIVIAAIAGAISGTFAAAAWAAVPAHAADSIELRTAAQQGTAPKFVAADGGAAGLCIDIHRAIEKNDPGLRITGDQQWRPLPRLEAELRSGTLDIGCGLMRNREREADLSYAEPALFSVTYHLVARADDPVDVASWEDVRNLGEKGAILAIHGFGQVARLRELGGLAIDSGATDATTNLRKLLAGRGRFYYHRSPGIGAEIRKAGLDGKVRVLPATMDTQRFYMVAGRHVPAGTVARLNRALAQLDASGELKRLFSKWYEDVPLEAVPPRMVLARR</sequence>
<keyword evidence="1 2" id="KW-0732">Signal</keyword>
<dbReference type="SUPFAM" id="SSF53850">
    <property type="entry name" value="Periplasmic binding protein-like II"/>
    <property type="match status" value="1"/>
</dbReference>
<dbReference type="Gene3D" id="3.40.190.10">
    <property type="entry name" value="Periplasmic binding protein-like II"/>
    <property type="match status" value="2"/>
</dbReference>
<feature type="signal peptide" evidence="2">
    <location>
        <begin position="1"/>
        <end position="28"/>
    </location>
</feature>
<feature type="domain" description="Solute-binding protein family 3/N-terminal" evidence="3">
    <location>
        <begin position="39"/>
        <end position="269"/>
    </location>
</feature>
<dbReference type="EMBL" id="WKJJ01000006">
    <property type="protein sequence ID" value="MRV72383.1"/>
    <property type="molecule type" value="Genomic_DNA"/>
</dbReference>
<dbReference type="Proteomes" id="UP000446768">
    <property type="component" value="Unassembled WGS sequence"/>
</dbReference>
<keyword evidence="5" id="KW-1185">Reference proteome</keyword>
<evidence type="ECO:0000256" key="1">
    <source>
        <dbReference type="ARBA" id="ARBA00022729"/>
    </source>
</evidence>
<feature type="chain" id="PRO_5031372643" evidence="2">
    <location>
        <begin position="29"/>
        <end position="283"/>
    </location>
</feature>
<comment type="caution">
    <text evidence="4">The sequence shown here is derived from an EMBL/GenBank/DDBJ whole genome shotgun (WGS) entry which is preliminary data.</text>
</comment>
<dbReference type="PANTHER" id="PTHR35936:SF6">
    <property type="entry name" value="AMINO ACID ABC TRANSPORTER SUBSTRATE-BINDING PAAT FAMILY PROTEIN"/>
    <property type="match status" value="1"/>
</dbReference>
<evidence type="ECO:0000256" key="2">
    <source>
        <dbReference type="SAM" id="SignalP"/>
    </source>
</evidence>
<proteinExistence type="predicted"/>
<dbReference type="Pfam" id="PF00497">
    <property type="entry name" value="SBP_bac_3"/>
    <property type="match status" value="1"/>
</dbReference>
<dbReference type="AlphaFoldDB" id="A0A7X2IMV2"/>
<reference evidence="4 5" key="1">
    <citation type="submission" date="2019-11" db="EMBL/GenBank/DDBJ databases">
        <title>Novel species isolated from a subtropical stream in China.</title>
        <authorList>
            <person name="Lu H."/>
        </authorList>
    </citation>
    <scope>NUCLEOTIDE SEQUENCE [LARGE SCALE GENOMIC DNA]</scope>
    <source>
        <strain evidence="4 5">FT92W</strain>
    </source>
</reference>
<evidence type="ECO:0000313" key="5">
    <source>
        <dbReference type="Proteomes" id="UP000446768"/>
    </source>
</evidence>
<evidence type="ECO:0000313" key="4">
    <source>
        <dbReference type="EMBL" id="MRV72383.1"/>
    </source>
</evidence>
<dbReference type="SMART" id="SM00062">
    <property type="entry name" value="PBPb"/>
    <property type="match status" value="1"/>
</dbReference>
<evidence type="ECO:0000259" key="3">
    <source>
        <dbReference type="SMART" id="SM00062"/>
    </source>
</evidence>
<name>A0A7X2IMV2_9BURK</name>
<accession>A0A7X2IMV2</accession>
<dbReference type="RefSeq" id="WP_154373863.1">
    <property type="nucleotide sequence ID" value="NZ_WKJJ01000006.1"/>
</dbReference>
<protein>
    <submittedName>
        <fullName evidence="4">Transporter substrate-binding domain-containing protein</fullName>
    </submittedName>
</protein>
<organism evidence="4 5">
    <name type="scientific">Pseudoduganella rivuli</name>
    <dbReference type="NCBI Taxonomy" id="2666085"/>
    <lineage>
        <taxon>Bacteria</taxon>
        <taxon>Pseudomonadati</taxon>
        <taxon>Pseudomonadota</taxon>
        <taxon>Betaproteobacteria</taxon>
        <taxon>Burkholderiales</taxon>
        <taxon>Oxalobacteraceae</taxon>
        <taxon>Telluria group</taxon>
        <taxon>Pseudoduganella</taxon>
    </lineage>
</organism>
<gene>
    <name evidence="4" type="ORF">GJ700_11745</name>
</gene>